<dbReference type="Gene3D" id="3.40.50.360">
    <property type="match status" value="1"/>
</dbReference>
<feature type="domain" description="NADPH-dependent FMN reductase-like" evidence="3">
    <location>
        <begin position="1"/>
        <end position="141"/>
    </location>
</feature>
<dbReference type="PANTHER" id="PTHR43278:SF4">
    <property type="entry name" value="NAD(P)H-DEPENDENT FMN-CONTAINING OXIDOREDUCTASE YWQN-RELATED"/>
    <property type="match status" value="1"/>
</dbReference>
<dbReference type="InterPro" id="IPR005025">
    <property type="entry name" value="FMN_Rdtase-like_dom"/>
</dbReference>
<dbReference type="Pfam" id="PF03358">
    <property type="entry name" value="FMN_red"/>
    <property type="match status" value="1"/>
</dbReference>
<accession>A0A6N7W499</accession>
<keyword evidence="2" id="KW-0288">FMN</keyword>
<evidence type="ECO:0000256" key="1">
    <source>
        <dbReference type="ARBA" id="ARBA00022630"/>
    </source>
</evidence>
<evidence type="ECO:0000313" key="4">
    <source>
        <dbReference type="EMBL" id="MSS82948.1"/>
    </source>
</evidence>
<name>A0A6N7W499_ACIFE</name>
<sequence>MKVLLFNGSRREKGCTYTALSLVAKELEKAGIDTEIIYVGLNAVNGKLDDLVKEAAAKAKEADGFVFGSPVYYASPTGEIQVFLDRFAGVAGADLRHKPAAAIASARRAGTSTTLDVLNKYLMYNEMPVVSSNYWNMVHGNTPEEVLQDKEGVQIMETLGKNMAWLLKCLEAGKKAGVEEPAKPAKVMTNFIR</sequence>
<dbReference type="Proteomes" id="UP000441455">
    <property type="component" value="Unassembled WGS sequence"/>
</dbReference>
<comment type="caution">
    <text evidence="4">The sequence shown here is derived from an EMBL/GenBank/DDBJ whole genome shotgun (WGS) entry which is preliminary data.</text>
</comment>
<evidence type="ECO:0000256" key="2">
    <source>
        <dbReference type="ARBA" id="ARBA00022643"/>
    </source>
</evidence>
<dbReference type="InterPro" id="IPR029039">
    <property type="entry name" value="Flavoprotein-like_sf"/>
</dbReference>
<dbReference type="GO" id="GO:0016491">
    <property type="term" value="F:oxidoreductase activity"/>
    <property type="evidence" value="ECO:0007669"/>
    <property type="project" value="InterPro"/>
</dbReference>
<protein>
    <submittedName>
        <fullName evidence="4">Flavodoxin family protein</fullName>
    </submittedName>
</protein>
<dbReference type="InterPro" id="IPR051796">
    <property type="entry name" value="ISF_SsuE-like"/>
</dbReference>
<dbReference type="SUPFAM" id="SSF52218">
    <property type="entry name" value="Flavoproteins"/>
    <property type="match status" value="1"/>
</dbReference>
<proteinExistence type="predicted"/>
<dbReference type="AlphaFoldDB" id="A0A6N7W499"/>
<dbReference type="RefSeq" id="WP_022487106.1">
    <property type="nucleotide sequence ID" value="NZ_VULN01000016.1"/>
</dbReference>
<dbReference type="EMBL" id="VULN01000016">
    <property type="protein sequence ID" value="MSS82948.1"/>
    <property type="molecule type" value="Genomic_DNA"/>
</dbReference>
<evidence type="ECO:0000259" key="3">
    <source>
        <dbReference type="Pfam" id="PF03358"/>
    </source>
</evidence>
<keyword evidence="1" id="KW-0285">Flavoprotein</keyword>
<reference evidence="4 5" key="1">
    <citation type="submission" date="2019-08" db="EMBL/GenBank/DDBJ databases">
        <title>In-depth cultivation of the pig gut microbiome towards novel bacterial diversity and tailored functional studies.</title>
        <authorList>
            <person name="Wylensek D."/>
            <person name="Hitch T.C.A."/>
            <person name="Clavel T."/>
        </authorList>
    </citation>
    <scope>NUCLEOTIDE SEQUENCE [LARGE SCALE GENOMIC DNA]</scope>
    <source>
        <strain evidence="4 5">WCA-389-WT-5B</strain>
    </source>
</reference>
<dbReference type="OrthoDB" id="9790975at2"/>
<organism evidence="4 5">
    <name type="scientific">Acidaminococcus fermentans</name>
    <dbReference type="NCBI Taxonomy" id="905"/>
    <lineage>
        <taxon>Bacteria</taxon>
        <taxon>Bacillati</taxon>
        <taxon>Bacillota</taxon>
        <taxon>Negativicutes</taxon>
        <taxon>Acidaminococcales</taxon>
        <taxon>Acidaminococcaceae</taxon>
        <taxon>Acidaminococcus</taxon>
    </lineage>
</organism>
<gene>
    <name evidence="4" type="ORF">FX155_10130</name>
</gene>
<evidence type="ECO:0000313" key="5">
    <source>
        <dbReference type="Proteomes" id="UP000441455"/>
    </source>
</evidence>
<dbReference type="PANTHER" id="PTHR43278">
    <property type="entry name" value="NAD(P)H-DEPENDENT FMN-CONTAINING OXIDOREDUCTASE YWQN-RELATED"/>
    <property type="match status" value="1"/>
</dbReference>